<sequence>MSSSSKVFAVNALVKRINPTAFKKWLAEAPRRLATGDDLARRFQRAHAGEEELLVQGGGARIWADGVSHPDAHLVEVKYIKDTATSPFIEGSKCPEVIRAKIRKEVSDEFERYAAILKDPVTPAAGLEVITNNAEAASYFVSLMKLFNIPGRVRIITGGTAP</sequence>
<organism evidence="2 3">
    <name type="scientific">Cystobacter fuscus</name>
    <dbReference type="NCBI Taxonomy" id="43"/>
    <lineage>
        <taxon>Bacteria</taxon>
        <taxon>Pseudomonadati</taxon>
        <taxon>Myxococcota</taxon>
        <taxon>Myxococcia</taxon>
        <taxon>Myxococcales</taxon>
        <taxon>Cystobacterineae</taxon>
        <taxon>Archangiaceae</taxon>
        <taxon>Cystobacter</taxon>
    </lineage>
</organism>
<dbReference type="Pfam" id="PF15646">
    <property type="entry name" value="Tox-REase-2"/>
    <property type="match status" value="1"/>
</dbReference>
<accession>A0A250J3U8</accession>
<name>A0A250J3U8_9BACT</name>
<dbReference type="AlphaFoldDB" id="A0A250J3U8"/>
<gene>
    <name evidence="2" type="ORF">CYFUS_003686</name>
</gene>
<reference evidence="2 3" key="1">
    <citation type="submission" date="2017-06" db="EMBL/GenBank/DDBJ databases">
        <title>Sequencing and comparative analysis of myxobacterial genomes.</title>
        <authorList>
            <person name="Rupp O."/>
            <person name="Goesmann A."/>
            <person name="Sogaard-Andersen L."/>
        </authorList>
    </citation>
    <scope>NUCLEOTIDE SEQUENCE [LARGE SCALE GENOMIC DNA]</scope>
    <source>
        <strain evidence="2 3">DSM 52655</strain>
    </source>
</reference>
<evidence type="ECO:0000313" key="3">
    <source>
        <dbReference type="Proteomes" id="UP000217257"/>
    </source>
</evidence>
<protein>
    <recommendedName>
        <fullName evidence="1">Tox-REase-2 domain-containing protein</fullName>
    </recommendedName>
</protein>
<dbReference type="KEGG" id="cfus:CYFUS_003686"/>
<dbReference type="Proteomes" id="UP000217257">
    <property type="component" value="Chromosome"/>
</dbReference>
<dbReference type="InterPro" id="IPR028906">
    <property type="entry name" value="Tox-REase-2_dom"/>
</dbReference>
<proteinExistence type="predicted"/>
<evidence type="ECO:0000313" key="2">
    <source>
        <dbReference type="EMBL" id="ATB38253.1"/>
    </source>
</evidence>
<evidence type="ECO:0000259" key="1">
    <source>
        <dbReference type="Pfam" id="PF15646"/>
    </source>
</evidence>
<feature type="domain" description="Tox-REase-2" evidence="1">
    <location>
        <begin position="43"/>
        <end position="148"/>
    </location>
</feature>
<dbReference type="EMBL" id="CP022098">
    <property type="protein sequence ID" value="ATB38253.1"/>
    <property type="molecule type" value="Genomic_DNA"/>
</dbReference>